<dbReference type="AlphaFoldDB" id="A0A4V3BBN0"/>
<gene>
    <name evidence="2" type="ORF">E2L05_10580</name>
</gene>
<keyword evidence="1" id="KW-0732">Signal</keyword>
<dbReference type="RefSeq" id="WP_133342883.1">
    <property type="nucleotide sequence ID" value="NZ_SMZO01000021.1"/>
</dbReference>
<evidence type="ECO:0000256" key="1">
    <source>
        <dbReference type="SAM" id="SignalP"/>
    </source>
</evidence>
<evidence type="ECO:0000313" key="2">
    <source>
        <dbReference type="EMBL" id="TDL87779.1"/>
    </source>
</evidence>
<evidence type="ECO:0000313" key="3">
    <source>
        <dbReference type="Proteomes" id="UP000294562"/>
    </source>
</evidence>
<dbReference type="OrthoDB" id="7304934at2"/>
<dbReference type="Proteomes" id="UP000294562">
    <property type="component" value="Unassembled WGS sequence"/>
</dbReference>
<feature type="signal peptide" evidence="1">
    <location>
        <begin position="1"/>
        <end position="20"/>
    </location>
</feature>
<comment type="caution">
    <text evidence="2">The sequence shown here is derived from an EMBL/GenBank/DDBJ whole genome shotgun (WGS) entry which is preliminary data.</text>
</comment>
<feature type="chain" id="PRO_5020594855" description="Dihydrodipicolinate reductase" evidence="1">
    <location>
        <begin position="21"/>
        <end position="133"/>
    </location>
</feature>
<organism evidence="2 3">
    <name type="scientific">Meridianimarinicoccus aquatilis</name>
    <dbReference type="NCBI Taxonomy" id="2552766"/>
    <lineage>
        <taxon>Bacteria</taxon>
        <taxon>Pseudomonadati</taxon>
        <taxon>Pseudomonadota</taxon>
        <taxon>Alphaproteobacteria</taxon>
        <taxon>Rhodobacterales</taxon>
        <taxon>Paracoccaceae</taxon>
        <taxon>Meridianimarinicoccus</taxon>
    </lineage>
</organism>
<sequence>MTRLVSFLGLALLQTSATFAQTPMSADEFEQFVTGRTLTYGTAAGAYGIEEYGSSRQVRWSFLDEECIEGIWYPQDGAICFAYVGRFDEQCWHFFLEGGQLSAITIDAPDAQPHYVIEDSDGPMQCFGPRIGV</sequence>
<name>A0A4V3BBN0_9RHOB</name>
<accession>A0A4V3BBN0</accession>
<evidence type="ECO:0008006" key="4">
    <source>
        <dbReference type="Google" id="ProtNLM"/>
    </source>
</evidence>
<dbReference type="EMBL" id="SMZO01000021">
    <property type="protein sequence ID" value="TDL87779.1"/>
    <property type="molecule type" value="Genomic_DNA"/>
</dbReference>
<keyword evidence="3" id="KW-1185">Reference proteome</keyword>
<protein>
    <recommendedName>
        <fullName evidence="4">Dihydrodipicolinate reductase</fullName>
    </recommendedName>
</protein>
<reference evidence="2 3" key="1">
    <citation type="submission" date="2019-03" db="EMBL/GenBank/DDBJ databases">
        <title>Rhodobacteraceae bacterium SM1902, a new member of the family Rhodobacteraceae isolated from Yantai.</title>
        <authorList>
            <person name="Sun Y."/>
        </authorList>
    </citation>
    <scope>NUCLEOTIDE SEQUENCE [LARGE SCALE GENOMIC DNA]</scope>
    <source>
        <strain evidence="2 3">SM1902</strain>
    </source>
</reference>
<proteinExistence type="predicted"/>